<dbReference type="AlphaFoldDB" id="A0A512HRV3"/>
<organism evidence="1 2">
    <name type="scientific">Aeromicrobium flavum</name>
    <dbReference type="NCBI Taxonomy" id="416568"/>
    <lineage>
        <taxon>Bacteria</taxon>
        <taxon>Bacillati</taxon>
        <taxon>Actinomycetota</taxon>
        <taxon>Actinomycetes</taxon>
        <taxon>Propionibacteriales</taxon>
        <taxon>Nocardioidaceae</taxon>
        <taxon>Aeromicrobium</taxon>
    </lineage>
</organism>
<accession>A0A512HRV3</accession>
<dbReference type="RefSeq" id="WP_146825503.1">
    <property type="nucleotide sequence ID" value="NZ_BAAAYQ010000001.1"/>
</dbReference>
<evidence type="ECO:0000313" key="2">
    <source>
        <dbReference type="Proteomes" id="UP000321769"/>
    </source>
</evidence>
<proteinExistence type="predicted"/>
<evidence type="ECO:0000313" key="1">
    <source>
        <dbReference type="EMBL" id="GEO88184.1"/>
    </source>
</evidence>
<sequence length="63" mass="6977">MGIADSGNLFATTRSNQLSKKYTKQQKQVANDAAARDAQVLEHLAYQSQVLSEIRDLLRAQGK</sequence>
<reference evidence="1 2" key="1">
    <citation type="submission" date="2019-07" db="EMBL/GenBank/DDBJ databases">
        <title>Whole genome shotgun sequence of Aeromicrobium flavum NBRC 107625.</title>
        <authorList>
            <person name="Hosoyama A."/>
            <person name="Uohara A."/>
            <person name="Ohji S."/>
            <person name="Ichikawa N."/>
        </authorList>
    </citation>
    <scope>NUCLEOTIDE SEQUENCE [LARGE SCALE GENOMIC DNA]</scope>
    <source>
        <strain evidence="1 2">NBRC 107625</strain>
    </source>
</reference>
<keyword evidence="2" id="KW-1185">Reference proteome</keyword>
<name>A0A512HRV3_9ACTN</name>
<comment type="caution">
    <text evidence="1">The sequence shown here is derived from an EMBL/GenBank/DDBJ whole genome shotgun (WGS) entry which is preliminary data.</text>
</comment>
<gene>
    <name evidence="1" type="ORF">AFL01nite_05110</name>
</gene>
<dbReference type="Proteomes" id="UP000321769">
    <property type="component" value="Unassembled WGS sequence"/>
</dbReference>
<protein>
    <submittedName>
        <fullName evidence="1">Uncharacterized protein</fullName>
    </submittedName>
</protein>
<dbReference type="EMBL" id="BJZQ01000001">
    <property type="protein sequence ID" value="GEO88184.1"/>
    <property type="molecule type" value="Genomic_DNA"/>
</dbReference>